<dbReference type="Proteomes" id="UP000319432">
    <property type="component" value="Chromosome"/>
</dbReference>
<feature type="domain" description="Mannosyl-glycoprotein endo-beta-N-acetylglucosamidase-like" evidence="2">
    <location>
        <begin position="3"/>
        <end position="152"/>
    </location>
</feature>
<evidence type="ECO:0000256" key="1">
    <source>
        <dbReference type="ARBA" id="ARBA00022801"/>
    </source>
</evidence>
<dbReference type="InterPro" id="IPR002901">
    <property type="entry name" value="MGlyc_endo_b_GlcNAc-like_dom"/>
</dbReference>
<protein>
    <submittedName>
        <fullName evidence="3">Mannosyl-glycoprotein endo-beta-N-acetylglucosamidase</fullName>
    </submittedName>
</protein>
<keyword evidence="1" id="KW-0378">Hydrolase</keyword>
<dbReference type="InterPro" id="IPR051056">
    <property type="entry name" value="Glycosyl_Hydrolase_73"/>
</dbReference>
<evidence type="ECO:0000259" key="2">
    <source>
        <dbReference type="SMART" id="SM00047"/>
    </source>
</evidence>
<dbReference type="GO" id="GO:0004040">
    <property type="term" value="F:amidase activity"/>
    <property type="evidence" value="ECO:0007669"/>
    <property type="project" value="InterPro"/>
</dbReference>
<dbReference type="AlphaFoldDB" id="A0A518V657"/>
<evidence type="ECO:0000313" key="3">
    <source>
        <dbReference type="EMBL" id="QDX92476.1"/>
    </source>
</evidence>
<dbReference type="PANTHER" id="PTHR33308:SF10">
    <property type="entry name" value="EXO-GLUCOSAMINIDASE LYTG"/>
    <property type="match status" value="1"/>
</dbReference>
<sequence length="207" mass="22605">MKPQDFIDKIAPGAVADMKKTRIPASLTIAQAILESAWGESGLTKQGNNLFGIKGTGPAGVCAMPTKENYNGQWTTITANFRAYNNWGESIADHSKLILNGTRDKPTRYHGVLGADYKTACYAIHKGGYATDPDYSGKLIGLIEKYGLATYDKEETTVDKLLANELILVLKTQWKVSDAMGMKEQANYLGELADRVRVASGQEPQNK</sequence>
<dbReference type="PRINTS" id="PR01002">
    <property type="entry name" value="FLGFLGJ"/>
</dbReference>
<name>A0A518V657_BRELA</name>
<dbReference type="EMBL" id="CP033464">
    <property type="protein sequence ID" value="QDX92476.1"/>
    <property type="molecule type" value="Genomic_DNA"/>
</dbReference>
<dbReference type="Gene3D" id="4.10.80.30">
    <property type="entry name" value="DNA polymerase, domain 6"/>
    <property type="match status" value="1"/>
</dbReference>
<dbReference type="Gene3D" id="1.10.530.10">
    <property type="match status" value="1"/>
</dbReference>
<proteinExistence type="predicted"/>
<dbReference type="OrthoDB" id="2470685at2"/>
<dbReference type="PANTHER" id="PTHR33308">
    <property type="entry name" value="PEPTIDOGLYCAN HYDROLASE FLGJ"/>
    <property type="match status" value="1"/>
</dbReference>
<evidence type="ECO:0000313" key="4">
    <source>
        <dbReference type="Proteomes" id="UP000319432"/>
    </source>
</evidence>
<dbReference type="Pfam" id="PF01832">
    <property type="entry name" value="Glucosaminidase"/>
    <property type="match status" value="1"/>
</dbReference>
<accession>A0A518V657</accession>
<dbReference type="SMART" id="SM00047">
    <property type="entry name" value="LYZ2"/>
    <property type="match status" value="1"/>
</dbReference>
<reference evidence="3 4" key="1">
    <citation type="submission" date="2018-11" db="EMBL/GenBank/DDBJ databases">
        <title>Phylogenetic determinants of toxin gene distribution in genomes of Brevibacillus laterosporus.</title>
        <authorList>
            <person name="Glare T.R."/>
            <person name="Durrant A."/>
            <person name="Berry C."/>
            <person name="Palma L."/>
            <person name="Ormskirk M."/>
            <person name="Cox M.O."/>
        </authorList>
    </citation>
    <scope>NUCLEOTIDE SEQUENCE [LARGE SCALE GENOMIC DNA]</scope>
    <source>
        <strain evidence="3 4">1821L</strain>
    </source>
</reference>
<gene>
    <name evidence="3" type="ORF">EEL30_09145</name>
</gene>
<organism evidence="3 4">
    <name type="scientific">Brevibacillus laterosporus</name>
    <name type="common">Bacillus laterosporus</name>
    <dbReference type="NCBI Taxonomy" id="1465"/>
    <lineage>
        <taxon>Bacteria</taxon>
        <taxon>Bacillati</taxon>
        <taxon>Bacillota</taxon>
        <taxon>Bacilli</taxon>
        <taxon>Bacillales</taxon>
        <taxon>Paenibacillaceae</taxon>
        <taxon>Brevibacillus</taxon>
    </lineage>
</organism>
<keyword evidence="4" id="KW-1185">Reference proteome</keyword>